<feature type="domain" description="DUF4240" evidence="1">
    <location>
        <begin position="1"/>
        <end position="125"/>
    </location>
</feature>
<dbReference type="Proteomes" id="UP001154095">
    <property type="component" value="Chromosome"/>
</dbReference>
<keyword evidence="4" id="KW-1185">Reference proteome</keyword>
<dbReference type="Proteomes" id="UP001154111">
    <property type="component" value="Chromosome"/>
</dbReference>
<dbReference type="EMBL" id="OW659477">
    <property type="protein sequence ID" value="CAH2760391.1"/>
    <property type="molecule type" value="Genomic_DNA"/>
</dbReference>
<reference evidence="2" key="1">
    <citation type="submission" date="2022-04" db="EMBL/GenBank/DDBJ databases">
        <authorList>
            <person name="Forde T."/>
        </authorList>
    </citation>
    <scope>NUCLEOTIDE SEQUENCE</scope>
    <source>
        <strain evidence="2">A18Y016a</strain>
        <strain evidence="3">A18Y020d</strain>
    </source>
</reference>
<evidence type="ECO:0000313" key="3">
    <source>
        <dbReference type="EMBL" id="CAH2763660.1"/>
    </source>
</evidence>
<dbReference type="RefSeq" id="WP_254006891.1">
    <property type="nucleotide sequence ID" value="NZ_OW659477.1"/>
</dbReference>
<organism evidence="2 5">
    <name type="scientific">Erysipelothrix amsterdamensis</name>
    <dbReference type="NCBI Taxonomy" id="2929157"/>
    <lineage>
        <taxon>Bacteria</taxon>
        <taxon>Bacillati</taxon>
        <taxon>Bacillota</taxon>
        <taxon>Erysipelotrichia</taxon>
        <taxon>Erysipelotrichales</taxon>
        <taxon>Erysipelotrichaceae</taxon>
        <taxon>Erysipelothrix</taxon>
    </lineage>
</organism>
<accession>A0AAU9VH32</accession>
<evidence type="ECO:0000313" key="5">
    <source>
        <dbReference type="Proteomes" id="UP001154111"/>
    </source>
</evidence>
<dbReference type="Pfam" id="PF14024">
    <property type="entry name" value="DUF4240"/>
    <property type="match status" value="1"/>
</dbReference>
<sequence length="519" mass="60871">MNHNNFWAIIASIRNQSQNDDALFYFLFQKNIKNMAPQDLENFNLYFYGYLEALNESVWPIMLCQVVNDSIEYDTVRNFNLWVLSQGYGAYCTALDNPDMLGDVVTYIPYKNAQFPQLIDVVGEKGYGDIRVETPNYYRNLKWGNYKNTEHALLDISNVLPRMNAAVELYGMKNLSSEDVEKLLKKWGVNSNLFAEYKNSKEASKFTEIARNVCTEYFDIQESLHEIVELLTIQAHHLFYCAVNPFTHTSRIVRFNIDTKKKNDIYKSTCITKVTYVDRNQEFLVFFVDHGYENQSCEDMYLIYNINANTINRVKPQLSEPMTLLNKAILIEKDLYFSAKTNDPKSYDIYRYSTLTHTTFKMILNAGMLTRYEDTFIFGKINASDKVHFVRGIYEFSIEREQIITHNSNIFYNEVSIHGKEGIFGLREGLHVWLNCFDFESHKMCPLEFDDVIPLVYNERMLVGWMRVESGQKLVIIDRSTKKLYSLEKGVIYAFDKNHLDWISTDSYQKLIKINHLLY</sequence>
<dbReference type="AlphaFoldDB" id="A0AAU9VH32"/>
<dbReference type="InterPro" id="IPR025334">
    <property type="entry name" value="DUF4240"/>
</dbReference>
<evidence type="ECO:0000259" key="1">
    <source>
        <dbReference type="Pfam" id="PF14024"/>
    </source>
</evidence>
<evidence type="ECO:0000313" key="2">
    <source>
        <dbReference type="EMBL" id="CAH2760391.1"/>
    </source>
</evidence>
<evidence type="ECO:0000313" key="4">
    <source>
        <dbReference type="Proteomes" id="UP001154095"/>
    </source>
</evidence>
<dbReference type="EMBL" id="OW659496">
    <property type="protein sequence ID" value="CAH2763660.1"/>
    <property type="molecule type" value="Genomic_DNA"/>
</dbReference>
<gene>
    <name evidence="2" type="ORF">ERYAMS2_00014</name>
    <name evidence="3" type="ORF">ERYAMS_01572</name>
</gene>
<name>A0AAU9VH32_9FIRM</name>
<protein>
    <submittedName>
        <fullName evidence="2">DUF4240 domain-containing protein</fullName>
    </submittedName>
</protein>
<proteinExistence type="predicted"/>